<dbReference type="Pfam" id="PF11250">
    <property type="entry name" value="FAF"/>
    <property type="match status" value="2"/>
</dbReference>
<feature type="domain" description="FAF" evidence="4">
    <location>
        <begin position="377"/>
        <end position="430"/>
    </location>
</feature>
<feature type="region of interest" description="Disordered" evidence="3">
    <location>
        <begin position="284"/>
        <end position="310"/>
    </location>
</feature>
<dbReference type="InterPro" id="IPR021410">
    <property type="entry name" value="FAF"/>
</dbReference>
<evidence type="ECO:0000313" key="6">
    <source>
        <dbReference type="Proteomes" id="UP000501690"/>
    </source>
</evidence>
<proteinExistence type="inferred from homology"/>
<gene>
    <name evidence="5" type="ORF">DEO72_LG9g2396</name>
</gene>
<feature type="region of interest" description="Disordered" evidence="3">
    <location>
        <begin position="324"/>
        <end position="364"/>
    </location>
</feature>
<organism evidence="5 6">
    <name type="scientific">Vigna unguiculata</name>
    <name type="common">Cowpea</name>
    <dbReference type="NCBI Taxonomy" id="3917"/>
    <lineage>
        <taxon>Eukaryota</taxon>
        <taxon>Viridiplantae</taxon>
        <taxon>Streptophyta</taxon>
        <taxon>Embryophyta</taxon>
        <taxon>Tracheophyta</taxon>
        <taxon>Spermatophyta</taxon>
        <taxon>Magnoliopsida</taxon>
        <taxon>eudicotyledons</taxon>
        <taxon>Gunneridae</taxon>
        <taxon>Pentapetalae</taxon>
        <taxon>rosids</taxon>
        <taxon>fabids</taxon>
        <taxon>Fabales</taxon>
        <taxon>Fabaceae</taxon>
        <taxon>Papilionoideae</taxon>
        <taxon>50 kb inversion clade</taxon>
        <taxon>NPAAA clade</taxon>
        <taxon>indigoferoid/millettioid clade</taxon>
        <taxon>Phaseoleae</taxon>
        <taxon>Vigna</taxon>
    </lineage>
</organism>
<comment type="similarity">
    <text evidence="1">Belongs to the fantastic four family.</text>
</comment>
<dbReference type="Proteomes" id="UP000501690">
    <property type="component" value="Linkage Group LG9"/>
</dbReference>
<accession>A0A4D6N5X1</accession>
<dbReference type="PANTHER" id="PTHR33155">
    <property type="entry name" value="FANTASTIC FOUR-LIKE PROTEIN (DUF3049)"/>
    <property type="match status" value="1"/>
</dbReference>
<feature type="compositionally biased region" description="Acidic residues" evidence="3">
    <location>
        <begin position="351"/>
        <end position="364"/>
    </location>
</feature>
<feature type="domain" description="FAF" evidence="4">
    <location>
        <begin position="115"/>
        <end position="168"/>
    </location>
</feature>
<dbReference type="AlphaFoldDB" id="A0A4D6N5X1"/>
<dbReference type="InterPro" id="IPR046431">
    <property type="entry name" value="FAF_dom"/>
</dbReference>
<keyword evidence="2" id="KW-0175">Coiled coil</keyword>
<evidence type="ECO:0000256" key="1">
    <source>
        <dbReference type="ARBA" id="ARBA00008690"/>
    </source>
</evidence>
<feature type="compositionally biased region" description="Acidic residues" evidence="3">
    <location>
        <begin position="89"/>
        <end position="102"/>
    </location>
</feature>
<evidence type="ECO:0000259" key="4">
    <source>
        <dbReference type="Pfam" id="PF11250"/>
    </source>
</evidence>
<name>A0A4D6N5X1_VIGUN</name>
<feature type="coiled-coil region" evidence="2">
    <location>
        <begin position="164"/>
        <end position="191"/>
    </location>
</feature>
<feature type="compositionally biased region" description="Basic and acidic residues" evidence="3">
    <location>
        <begin position="333"/>
        <end position="346"/>
    </location>
</feature>
<reference evidence="5 6" key="1">
    <citation type="submission" date="2019-04" db="EMBL/GenBank/DDBJ databases">
        <title>An improved genome assembly and genetic linkage map for asparagus bean, Vigna unguiculata ssp. sesquipedialis.</title>
        <authorList>
            <person name="Xia Q."/>
            <person name="Zhang R."/>
            <person name="Dong Y."/>
        </authorList>
    </citation>
    <scope>NUCLEOTIDE SEQUENCE [LARGE SCALE GENOMIC DNA]</scope>
    <source>
        <tissue evidence="5">Leaf</tissue>
    </source>
</reference>
<evidence type="ECO:0000313" key="5">
    <source>
        <dbReference type="EMBL" id="QCE07377.1"/>
    </source>
</evidence>
<feature type="region of interest" description="Disordered" evidence="3">
    <location>
        <begin position="15"/>
        <end position="103"/>
    </location>
</feature>
<dbReference type="EMBL" id="CP039353">
    <property type="protein sequence ID" value="QCE07377.1"/>
    <property type="molecule type" value="Genomic_DNA"/>
</dbReference>
<sequence>MMNFFFDFQSININDEIDDEKITNDEDEDYSLSRTDDEQITKDEDEDYFLRKTDDEKITKDEDEDYSLSRTNDEKSTKDEDKDYSLSTTDDEEITKDEDEDYSWSRTKLAEDRGNFPPPISSLNGLGQPKFIFVPIRENGRMQLKKIRIRRPKILHATREDGRLRLFLVRDDNAEDDIEEMEEEEKQELVDDDDDGVKEEKEEQFIVESIKEYEEGKEEVQETSIYDPKDICIEGLQLPSHSFMKYYEILNHFEHHHNAFGSHHHLPIDFQSININDEIDDEKITNDEDEDYSLSRTDDEQITKDEDEDYFLRKTDDEKITKDEDEDYSLSRTNDEKSTKDEDKDYSLSTTDDEEITKDEDEDYSWSRTKLAEDRGNFPPPISSLNGLGQPKFIFVPIRENGRMQLKKIRIRRPKILHATREDGRLRLFLVRDDNAEDDIEEMEEEEKQELVDDDDDGVKEEKEEQFIVESIKEYEEGKEEVQETSIYDPKDICIEGLQLPSHSFMKYYEILNHFEHHHNAFGSHHHLPMYGLCNA</sequence>
<feature type="compositionally biased region" description="Basic and acidic residues" evidence="3">
    <location>
        <begin position="296"/>
        <end position="310"/>
    </location>
</feature>
<feature type="compositionally biased region" description="Acidic residues" evidence="3">
    <location>
        <begin position="15"/>
        <end position="30"/>
    </location>
</feature>
<feature type="compositionally biased region" description="Basic and acidic residues" evidence="3">
    <location>
        <begin position="34"/>
        <end position="60"/>
    </location>
</feature>
<evidence type="ECO:0000256" key="3">
    <source>
        <dbReference type="SAM" id="MobiDB-lite"/>
    </source>
</evidence>
<protein>
    <submittedName>
        <fullName evidence="5">The fantastic four family</fullName>
    </submittedName>
</protein>
<feature type="coiled-coil region" evidence="2">
    <location>
        <begin position="426"/>
        <end position="453"/>
    </location>
</feature>
<dbReference type="PANTHER" id="PTHR33155:SF26">
    <property type="entry name" value="DUF3049 FAMILY PROTEIN"/>
    <property type="match status" value="1"/>
</dbReference>
<feature type="compositionally biased region" description="Basic and acidic residues" evidence="3">
    <location>
        <begin position="71"/>
        <end position="84"/>
    </location>
</feature>
<keyword evidence="6" id="KW-1185">Reference proteome</keyword>
<evidence type="ECO:0000256" key="2">
    <source>
        <dbReference type="SAM" id="Coils"/>
    </source>
</evidence>